<dbReference type="PROSITE" id="PS51781">
    <property type="entry name" value="SH3B"/>
    <property type="match status" value="1"/>
</dbReference>
<dbReference type="CDD" id="cd14667">
    <property type="entry name" value="3D_containing_proteins"/>
    <property type="match status" value="1"/>
</dbReference>
<keyword evidence="3" id="KW-0378">Hydrolase</keyword>
<protein>
    <submittedName>
        <fullName evidence="9">NlpC/P60 family protein</fullName>
    </submittedName>
</protein>
<feature type="compositionally biased region" description="Polar residues" evidence="5">
    <location>
        <begin position="47"/>
        <end position="62"/>
    </location>
</feature>
<dbReference type="InterPro" id="IPR038765">
    <property type="entry name" value="Papain-like_cys_pep_sf"/>
</dbReference>
<dbReference type="Gene3D" id="3.90.1720.10">
    <property type="entry name" value="endopeptidase domain like (from Nostoc punctiforme)"/>
    <property type="match status" value="1"/>
</dbReference>
<sequence>MFKRKVWLNRIFAASLAGVLMTPATAVYAAPDNNVNNESNIDPEGESGQSTPGSDTGGSTITPPAGDDDQTQNPGSGETTTPPAEDPETPDPPVPEEPDVPTPEEPEPDEPLPEQPEETPETPEEEEPEETPGEDETPEEEETPETDSETITNPQAGTNQGLISQQQIIIPPMIEDTFRFVTVEKDYAVAREALDIYSAKIGEEMETEDGENAEEEPQEDPIVVGEIEKDGLCYVLKQEEGSEWVYIESGVVRGFVKAEDLLMDEEADNFVTEKGETNLHVAQALVDPIDNPALTYTRTTIRQTVIDKVYAISTASELNIREGKNTDSRIVGTLAKDALCYILADSDQDWVYVESEDVRGFVKKEYLLQGEEASKKVEETGEEQFALATQLIEPEENAACYYTITSVKEGMIASAIRTSMLEFAQQFLGNPYVWGGTSLTNGADCSGFVQSIYAQFGYSLPRTSREQALYGTQIPVEDAAPGDLIFYAKNGTVYHVVMYMGDGQIIQAGSRKTGINISTVDTEHAVWATRVISDADSENIKLVNAKADQTTSEYTTATADQIGDLLGNFKLTAYCNCSLCSGQWAGGPTASGTMPVQGRTVAMGGIPFGTKLVINGQLFTVEDRGTPYGHVDIFMNDHNECNEFGVGYANVFLAK</sequence>
<keyword evidence="2" id="KW-0645">Protease</keyword>
<feature type="domain" description="SH3b" evidence="7">
    <location>
        <begin position="308"/>
        <end position="371"/>
    </location>
</feature>
<dbReference type="InterPro" id="IPR003646">
    <property type="entry name" value="SH3-like_bac-type"/>
</dbReference>
<gene>
    <name evidence="9" type="ORF">SAMN02745158_04078</name>
</gene>
<proteinExistence type="inferred from homology"/>
<feature type="compositionally biased region" description="Acidic residues" evidence="5">
    <location>
        <begin position="85"/>
        <end position="148"/>
    </location>
</feature>
<evidence type="ECO:0000256" key="6">
    <source>
        <dbReference type="SAM" id="SignalP"/>
    </source>
</evidence>
<dbReference type="STRING" id="1122155.SAMN02745158_04078"/>
<dbReference type="Pfam" id="PF08239">
    <property type="entry name" value="SH3_3"/>
    <property type="match status" value="1"/>
</dbReference>
<dbReference type="GO" id="GO:0008234">
    <property type="term" value="F:cysteine-type peptidase activity"/>
    <property type="evidence" value="ECO:0007669"/>
    <property type="project" value="UniProtKB-KW"/>
</dbReference>
<feature type="signal peptide" evidence="6">
    <location>
        <begin position="1"/>
        <end position="29"/>
    </location>
</feature>
<dbReference type="OrthoDB" id="9808890at2"/>
<dbReference type="PANTHER" id="PTHR47053:SF1">
    <property type="entry name" value="MUREIN DD-ENDOPEPTIDASE MEPH-RELATED"/>
    <property type="match status" value="1"/>
</dbReference>
<feature type="domain" description="NlpC/P60" evidence="8">
    <location>
        <begin position="414"/>
        <end position="538"/>
    </location>
</feature>
<dbReference type="InterPro" id="IPR059180">
    <property type="entry name" value="3D_YorM"/>
</dbReference>
<dbReference type="GO" id="GO:0006508">
    <property type="term" value="P:proteolysis"/>
    <property type="evidence" value="ECO:0007669"/>
    <property type="project" value="UniProtKB-KW"/>
</dbReference>
<name>A0A1M5CC15_9CLOT</name>
<accession>A0A1M5CC15</accession>
<feature type="region of interest" description="Disordered" evidence="5">
    <location>
        <begin position="32"/>
        <end position="164"/>
    </location>
</feature>
<feature type="chain" id="PRO_5013359162" evidence="6">
    <location>
        <begin position="30"/>
        <end position="655"/>
    </location>
</feature>
<keyword evidence="10" id="KW-1185">Reference proteome</keyword>
<dbReference type="PANTHER" id="PTHR47053">
    <property type="entry name" value="MUREIN DD-ENDOPEPTIDASE MEPH-RELATED"/>
    <property type="match status" value="1"/>
</dbReference>
<organism evidence="9 10">
    <name type="scientific">Lactonifactor longoviformis DSM 17459</name>
    <dbReference type="NCBI Taxonomy" id="1122155"/>
    <lineage>
        <taxon>Bacteria</taxon>
        <taxon>Bacillati</taxon>
        <taxon>Bacillota</taxon>
        <taxon>Clostridia</taxon>
        <taxon>Eubacteriales</taxon>
        <taxon>Clostridiaceae</taxon>
        <taxon>Lactonifactor</taxon>
    </lineage>
</organism>
<dbReference type="Proteomes" id="UP000184245">
    <property type="component" value="Unassembled WGS sequence"/>
</dbReference>
<evidence type="ECO:0000256" key="1">
    <source>
        <dbReference type="ARBA" id="ARBA00007074"/>
    </source>
</evidence>
<dbReference type="SUPFAM" id="SSF54001">
    <property type="entry name" value="Cysteine proteinases"/>
    <property type="match status" value="1"/>
</dbReference>
<dbReference type="Gene3D" id="2.30.30.40">
    <property type="entry name" value="SH3 Domains"/>
    <property type="match status" value="1"/>
</dbReference>
<keyword evidence="6" id="KW-0732">Signal</keyword>
<dbReference type="InterPro" id="IPR051202">
    <property type="entry name" value="Peptidase_C40"/>
</dbReference>
<evidence type="ECO:0000313" key="9">
    <source>
        <dbReference type="EMBL" id="SHF52259.1"/>
    </source>
</evidence>
<keyword evidence="4" id="KW-0788">Thiol protease</keyword>
<dbReference type="RefSeq" id="WP_072854608.1">
    <property type="nucleotide sequence ID" value="NZ_FQVI01000037.1"/>
</dbReference>
<dbReference type="Pfam" id="PF00877">
    <property type="entry name" value="NLPC_P60"/>
    <property type="match status" value="1"/>
</dbReference>
<evidence type="ECO:0000313" key="10">
    <source>
        <dbReference type="Proteomes" id="UP000184245"/>
    </source>
</evidence>
<evidence type="ECO:0000259" key="8">
    <source>
        <dbReference type="PROSITE" id="PS51935"/>
    </source>
</evidence>
<evidence type="ECO:0000256" key="5">
    <source>
        <dbReference type="SAM" id="MobiDB-lite"/>
    </source>
</evidence>
<evidence type="ECO:0000259" key="7">
    <source>
        <dbReference type="PROSITE" id="PS51781"/>
    </source>
</evidence>
<dbReference type="SMART" id="SM00287">
    <property type="entry name" value="SH3b"/>
    <property type="match status" value="1"/>
</dbReference>
<evidence type="ECO:0000256" key="4">
    <source>
        <dbReference type="ARBA" id="ARBA00022807"/>
    </source>
</evidence>
<dbReference type="EMBL" id="FQVI01000037">
    <property type="protein sequence ID" value="SHF52259.1"/>
    <property type="molecule type" value="Genomic_DNA"/>
</dbReference>
<dbReference type="InterPro" id="IPR000064">
    <property type="entry name" value="NLP_P60_dom"/>
</dbReference>
<evidence type="ECO:0000256" key="2">
    <source>
        <dbReference type="ARBA" id="ARBA00022670"/>
    </source>
</evidence>
<dbReference type="PROSITE" id="PS51935">
    <property type="entry name" value="NLPC_P60"/>
    <property type="match status" value="1"/>
</dbReference>
<comment type="similarity">
    <text evidence="1">Belongs to the peptidase C40 family.</text>
</comment>
<evidence type="ECO:0000256" key="3">
    <source>
        <dbReference type="ARBA" id="ARBA00022801"/>
    </source>
</evidence>
<dbReference type="AlphaFoldDB" id="A0A1M5CC15"/>
<reference evidence="9 10" key="1">
    <citation type="submission" date="2016-11" db="EMBL/GenBank/DDBJ databases">
        <authorList>
            <person name="Jaros S."/>
            <person name="Januszkiewicz K."/>
            <person name="Wedrychowicz H."/>
        </authorList>
    </citation>
    <scope>NUCLEOTIDE SEQUENCE [LARGE SCALE GENOMIC DNA]</scope>
    <source>
        <strain evidence="9 10">DSM 17459</strain>
    </source>
</reference>